<accession>Q2G6F4</accession>
<keyword evidence="1" id="KW-1133">Transmembrane helix</keyword>
<feature type="transmembrane region" description="Helical" evidence="1">
    <location>
        <begin position="150"/>
        <end position="173"/>
    </location>
</feature>
<feature type="transmembrane region" description="Helical" evidence="1">
    <location>
        <begin position="30"/>
        <end position="50"/>
    </location>
</feature>
<feature type="transmembrane region" description="Helical" evidence="1">
    <location>
        <begin position="122"/>
        <end position="144"/>
    </location>
</feature>
<sequence length="184" mass="20304">MNWRGLSATPEEIGRKRINRAPSPIVANGLPWLTIMLASMASFSPVIASAPVMPPLAYMMLLAWRMLRPGMLPVWAGLPLGFVDDLYSGQPFGSGIVLWSATMLAMEIIDERFLWRGFIQDWLTASVLTTAYLVLCSAIAGLATRYPLPIVIVPQLLLSLVLYPVVTGLVAMLDRVRLLPLKRL</sequence>
<protein>
    <submittedName>
        <fullName evidence="2">Uncharacterized protein</fullName>
    </submittedName>
</protein>
<name>Q2G6F4_NOVAD</name>
<gene>
    <name evidence="2" type="ordered locus">Saro_2130</name>
</gene>
<dbReference type="STRING" id="279238.Saro_2130"/>
<keyword evidence="1" id="KW-0472">Membrane</keyword>
<feature type="transmembrane region" description="Helical" evidence="1">
    <location>
        <begin position="92"/>
        <end position="110"/>
    </location>
</feature>
<dbReference type="Proteomes" id="UP000009134">
    <property type="component" value="Chromosome"/>
</dbReference>
<evidence type="ECO:0000256" key="1">
    <source>
        <dbReference type="SAM" id="Phobius"/>
    </source>
</evidence>
<evidence type="ECO:0000313" key="3">
    <source>
        <dbReference type="Proteomes" id="UP000009134"/>
    </source>
</evidence>
<keyword evidence="1" id="KW-0812">Transmembrane</keyword>
<dbReference type="eggNOG" id="ENOG502ZPNK">
    <property type="taxonomic scope" value="Bacteria"/>
</dbReference>
<organism evidence="2 3">
    <name type="scientific">Novosphingobium aromaticivorans (strain ATCC 700278 / DSM 12444 / CCUG 56034 / CIP 105152 / NBRC 16084 / F199)</name>
    <dbReference type="NCBI Taxonomy" id="279238"/>
    <lineage>
        <taxon>Bacteria</taxon>
        <taxon>Pseudomonadati</taxon>
        <taxon>Pseudomonadota</taxon>
        <taxon>Alphaproteobacteria</taxon>
        <taxon>Sphingomonadales</taxon>
        <taxon>Sphingomonadaceae</taxon>
        <taxon>Novosphingobium</taxon>
    </lineage>
</organism>
<dbReference type="AlphaFoldDB" id="Q2G6F4"/>
<evidence type="ECO:0000313" key="2">
    <source>
        <dbReference type="EMBL" id="ABD26569.1"/>
    </source>
</evidence>
<proteinExistence type="predicted"/>
<dbReference type="RefSeq" id="WP_011445778.1">
    <property type="nucleotide sequence ID" value="NC_007794.1"/>
</dbReference>
<dbReference type="KEGG" id="nar:Saro_2130"/>
<dbReference type="EMBL" id="CP000248">
    <property type="protein sequence ID" value="ABD26569.1"/>
    <property type="molecule type" value="Genomic_DNA"/>
</dbReference>
<reference evidence="3" key="1">
    <citation type="submission" date="2006-01" db="EMBL/GenBank/DDBJ databases">
        <title>Complete sequence of Novosphingobium aromaticivorans DSM 12444.</title>
        <authorList>
            <consortium name="US DOE Joint Genome Institute"/>
            <person name="Copeland A."/>
            <person name="Lucas S."/>
            <person name="Lapidus A."/>
            <person name="Barry K."/>
            <person name="Detter J.C."/>
            <person name="Glavina T."/>
            <person name="Hammon N."/>
            <person name="Israni S."/>
            <person name="Pitluck S."/>
            <person name="Chain P."/>
            <person name="Malfatti S."/>
            <person name="Shin M."/>
            <person name="Vergez L."/>
            <person name="Schmutz J."/>
            <person name="Larimer F."/>
            <person name="Land M."/>
            <person name="Kyrpides N."/>
            <person name="Ivanova N."/>
            <person name="Fredrickson J."/>
            <person name="Balkwill D."/>
            <person name="Romine M.F."/>
            <person name="Richardson P."/>
        </authorList>
    </citation>
    <scope>NUCLEOTIDE SEQUENCE [LARGE SCALE GENOMIC DNA]</scope>
    <source>
        <strain evidence="3">ATCC 700278 / DSM 12444 / CCUG 56034 / CIP 105152 / NBRC 16084 / F199</strain>
    </source>
</reference>
<dbReference type="HOGENOM" id="CLU_1546602_0_0_5"/>
<keyword evidence="3" id="KW-1185">Reference proteome</keyword>